<feature type="transmembrane region" description="Helical" evidence="1">
    <location>
        <begin position="233"/>
        <end position="252"/>
    </location>
</feature>
<organism evidence="3 4">
    <name type="scientific">Brevundimonas vitisensis</name>
    <dbReference type="NCBI Taxonomy" id="2800818"/>
    <lineage>
        <taxon>Bacteria</taxon>
        <taxon>Pseudomonadati</taxon>
        <taxon>Pseudomonadota</taxon>
        <taxon>Alphaproteobacteria</taxon>
        <taxon>Caulobacterales</taxon>
        <taxon>Caulobacteraceae</taxon>
        <taxon>Brevundimonas</taxon>
    </lineage>
</organism>
<dbReference type="Pfam" id="PF01569">
    <property type="entry name" value="PAP2"/>
    <property type="match status" value="1"/>
</dbReference>
<keyword evidence="1" id="KW-0472">Membrane</keyword>
<dbReference type="Gene3D" id="1.20.144.10">
    <property type="entry name" value="Phosphatidic acid phosphatase type 2/haloperoxidase"/>
    <property type="match status" value="1"/>
</dbReference>
<protein>
    <submittedName>
        <fullName evidence="3">Phosphatase PAP2 family protein</fullName>
    </submittedName>
</protein>
<feature type="transmembrane region" description="Helical" evidence="1">
    <location>
        <begin position="120"/>
        <end position="140"/>
    </location>
</feature>
<keyword evidence="1" id="KW-0812">Transmembrane</keyword>
<sequence>MSRARAAVWNLTAVGLGRRQAVTWRRAWTMRERRFDALLMALGATMALSLYFWVLPGVDLAVAEAFHSPETGFALSQSPVLRALRKSSTLALVAVFLTAVILLVRAGLREDWRGVTAARRSWCVLAGLVLGPVLLVNGLLKGQWGRPRPVHLEAFGGDAPYVEVWRISDWCTSNCSFVSGESASAAWMVAAVILLPQPWRGRLLLPVLTYAAALSVNRIAFGGHFLSDTVLSWALVASVMALLCAVLLPRVAEARVRRRGRRAAGAPALS</sequence>
<dbReference type="InterPro" id="IPR000326">
    <property type="entry name" value="PAP2/HPO"/>
</dbReference>
<feature type="transmembrane region" description="Helical" evidence="1">
    <location>
        <begin position="35"/>
        <end position="54"/>
    </location>
</feature>
<gene>
    <name evidence="3" type="ORF">JIP62_12185</name>
</gene>
<reference evidence="3 4" key="1">
    <citation type="submission" date="2021-01" db="EMBL/GenBank/DDBJ databases">
        <title>Brevundimonas vitis sp. nov., an bacterium isolated from grape (Vitis vinifera).</title>
        <authorList>
            <person name="Jiang L."/>
            <person name="Lee J."/>
        </authorList>
    </citation>
    <scope>NUCLEOTIDE SEQUENCE [LARGE SCALE GENOMIC DNA]</scope>
    <source>
        <strain evidence="3 4">GRTSA-9</strain>
    </source>
</reference>
<proteinExistence type="predicted"/>
<feature type="transmembrane region" description="Helical" evidence="1">
    <location>
        <begin position="89"/>
        <end position="108"/>
    </location>
</feature>
<accession>A0ABX7BLD3</accession>
<dbReference type="SUPFAM" id="SSF48317">
    <property type="entry name" value="Acid phosphatase/Vanadium-dependent haloperoxidase"/>
    <property type="match status" value="1"/>
</dbReference>
<name>A0ABX7BLD3_9CAUL</name>
<feature type="domain" description="Phosphatidic acid phosphatase type 2/haloperoxidase" evidence="2">
    <location>
        <begin position="124"/>
        <end position="243"/>
    </location>
</feature>
<evidence type="ECO:0000256" key="1">
    <source>
        <dbReference type="SAM" id="Phobius"/>
    </source>
</evidence>
<keyword evidence="1" id="KW-1133">Transmembrane helix</keyword>
<dbReference type="Proteomes" id="UP000595448">
    <property type="component" value="Chromosome"/>
</dbReference>
<evidence type="ECO:0000313" key="4">
    <source>
        <dbReference type="Proteomes" id="UP000595448"/>
    </source>
</evidence>
<keyword evidence="4" id="KW-1185">Reference proteome</keyword>
<evidence type="ECO:0000313" key="3">
    <source>
        <dbReference type="EMBL" id="QQQ18062.1"/>
    </source>
</evidence>
<evidence type="ECO:0000259" key="2">
    <source>
        <dbReference type="Pfam" id="PF01569"/>
    </source>
</evidence>
<dbReference type="InterPro" id="IPR036938">
    <property type="entry name" value="PAP2/HPO_sf"/>
</dbReference>
<dbReference type="RefSeq" id="WP_201102437.1">
    <property type="nucleotide sequence ID" value="NZ_CP067977.1"/>
</dbReference>
<dbReference type="EMBL" id="CP067977">
    <property type="protein sequence ID" value="QQQ18062.1"/>
    <property type="molecule type" value="Genomic_DNA"/>
</dbReference>